<evidence type="ECO:0000259" key="1">
    <source>
        <dbReference type="Pfam" id="PF13203"/>
    </source>
</evidence>
<gene>
    <name evidence="2" type="ORF">METZ01_LOCUS287477</name>
</gene>
<name>A0A382LEQ8_9ZZZZ</name>
<dbReference type="Gene3D" id="3.30.2010.10">
    <property type="entry name" value="Metalloproteases ('zincins'), catalytic domain"/>
    <property type="match status" value="1"/>
</dbReference>
<proteinExistence type="predicted"/>
<feature type="domain" description="Putative metallopeptidase" evidence="1">
    <location>
        <begin position="11"/>
        <end position="138"/>
    </location>
</feature>
<dbReference type="PANTHER" id="PTHR38730:SF1">
    <property type="entry name" value="SLL7028 PROTEIN"/>
    <property type="match status" value="1"/>
</dbReference>
<dbReference type="Pfam" id="PF13203">
    <property type="entry name" value="DUF2201_N"/>
    <property type="match status" value="1"/>
</dbReference>
<sequence>MSQQVIQNVKAQRRKLFLTNPRAFHRLLRIPIYERKLIRTAATDGNRIFFNVSFTKQLSDKDLRGVLIHEFLHILCEHRLRRGDFHPRLWNTACDYVINGWIMQSDRYGKDFTLPINVLYHPLYSYGEFSAEEVAQNLMNRGWKTDEPPDYDCHVCRLAPVAPSAGGDVSRLRSVRTRKIVLYSPAVGAAV</sequence>
<dbReference type="PANTHER" id="PTHR38730">
    <property type="entry name" value="SLL7028 PROTEIN"/>
    <property type="match status" value="1"/>
</dbReference>
<protein>
    <recommendedName>
        <fullName evidence="1">Putative metallopeptidase domain-containing protein</fullName>
    </recommendedName>
</protein>
<dbReference type="EMBL" id="UINC01086294">
    <property type="protein sequence ID" value="SVC34623.1"/>
    <property type="molecule type" value="Genomic_DNA"/>
</dbReference>
<dbReference type="AlphaFoldDB" id="A0A382LEQ8"/>
<reference evidence="2" key="1">
    <citation type="submission" date="2018-05" db="EMBL/GenBank/DDBJ databases">
        <authorList>
            <person name="Lanie J.A."/>
            <person name="Ng W.-L."/>
            <person name="Kazmierczak K.M."/>
            <person name="Andrzejewski T.M."/>
            <person name="Davidsen T.M."/>
            <person name="Wayne K.J."/>
            <person name="Tettelin H."/>
            <person name="Glass J.I."/>
            <person name="Rusch D."/>
            <person name="Podicherti R."/>
            <person name="Tsui H.-C.T."/>
            <person name="Winkler M.E."/>
        </authorList>
    </citation>
    <scope>NUCLEOTIDE SEQUENCE</scope>
</reference>
<dbReference type="InterPro" id="IPR025154">
    <property type="entry name" value="Put_metallopeptidase_dom"/>
</dbReference>
<organism evidence="2">
    <name type="scientific">marine metagenome</name>
    <dbReference type="NCBI Taxonomy" id="408172"/>
    <lineage>
        <taxon>unclassified sequences</taxon>
        <taxon>metagenomes</taxon>
        <taxon>ecological metagenomes</taxon>
    </lineage>
</organism>
<accession>A0A382LEQ8</accession>
<evidence type="ECO:0000313" key="2">
    <source>
        <dbReference type="EMBL" id="SVC34623.1"/>
    </source>
</evidence>